<feature type="transmembrane region" description="Helical" evidence="1">
    <location>
        <begin position="74"/>
        <end position="99"/>
    </location>
</feature>
<dbReference type="EMBL" id="VSSQ01023084">
    <property type="protein sequence ID" value="MPM69799.1"/>
    <property type="molecule type" value="Genomic_DNA"/>
</dbReference>
<evidence type="ECO:0000256" key="1">
    <source>
        <dbReference type="SAM" id="Phobius"/>
    </source>
</evidence>
<gene>
    <name evidence="2" type="ORF">SDC9_116747</name>
</gene>
<comment type="caution">
    <text evidence="2">The sequence shown here is derived from an EMBL/GenBank/DDBJ whole genome shotgun (WGS) entry which is preliminary data.</text>
</comment>
<keyword evidence="1" id="KW-0812">Transmembrane</keyword>
<reference evidence="2" key="1">
    <citation type="submission" date="2019-08" db="EMBL/GenBank/DDBJ databases">
        <authorList>
            <person name="Kucharzyk K."/>
            <person name="Murdoch R.W."/>
            <person name="Higgins S."/>
            <person name="Loffler F."/>
        </authorList>
    </citation>
    <scope>NUCLEOTIDE SEQUENCE</scope>
</reference>
<keyword evidence="1" id="KW-0472">Membrane</keyword>
<feature type="transmembrane region" description="Helical" evidence="1">
    <location>
        <begin position="105"/>
        <end position="125"/>
    </location>
</feature>
<accession>A0A645BWM0</accession>
<evidence type="ECO:0000313" key="2">
    <source>
        <dbReference type="EMBL" id="MPM69799.1"/>
    </source>
</evidence>
<keyword evidence="1" id="KW-1133">Transmembrane helix</keyword>
<protein>
    <submittedName>
        <fullName evidence="2">Uncharacterized protein</fullName>
    </submittedName>
</protein>
<proteinExistence type="predicted"/>
<sequence>MKKYSFQSELTEEEIATKVLALPHISLSAMSRANSFYGDITKDRICIGHTPNTYFSNFTFFCGTIRATQNGTNIVGYFAPPIKMVIVPYCIVCVFMLLVGSYFGLLVGVFGCALLHLIQMLFLSINTQSKRNMLSFIANSFNSTPL</sequence>
<name>A0A645BWM0_9ZZZZ</name>
<dbReference type="AlphaFoldDB" id="A0A645BWM0"/>
<organism evidence="2">
    <name type="scientific">bioreactor metagenome</name>
    <dbReference type="NCBI Taxonomy" id="1076179"/>
    <lineage>
        <taxon>unclassified sequences</taxon>
        <taxon>metagenomes</taxon>
        <taxon>ecological metagenomes</taxon>
    </lineage>
</organism>